<dbReference type="RefSeq" id="YP_009042775.1">
    <property type="nucleotide sequence ID" value="NC_024358.1"/>
</dbReference>
<organism evidence="1 2">
    <name type="scientific">Anabaena phage A-4L</name>
    <dbReference type="NCBI Taxonomy" id="1357732"/>
    <lineage>
        <taxon>Viruses</taxon>
        <taxon>Duplodnaviria</taxon>
        <taxon>Heunggongvirae</taxon>
        <taxon>Uroviricota</taxon>
        <taxon>Caudoviricetes</taxon>
        <taxon>Saffermanviridae</taxon>
        <taxon>Kozyakovvirus</taxon>
        <taxon>Kozyakovvirus A4L</taxon>
    </lineage>
</organism>
<accession>A0A059PY99</accession>
<name>A0A059PY99_9CAUD</name>
<dbReference type="GeneID" id="19686296"/>
<reference evidence="1 2" key="1">
    <citation type="journal article" date="2015" name="Virus Res.">
        <title>Unraveling the genome structure of cyanobacterial podovirus A-4L with long direct terminal repeats.</title>
        <authorList>
            <person name="Ou T."/>
            <person name="Liao X.Y."/>
            <person name="Gao X.C."/>
            <person name="Xu X.D."/>
            <person name="Zhang Q.Y."/>
        </authorList>
    </citation>
    <scope>NUCLEOTIDE SEQUENCE [LARGE SCALE GENOMIC DNA]</scope>
</reference>
<proteinExistence type="predicted"/>
<protein>
    <submittedName>
        <fullName evidence="1">Uncharacterized protein</fullName>
    </submittedName>
</protein>
<keyword evidence="2" id="KW-1185">Reference proteome</keyword>
<sequence length="62" mass="7060">MEILLPTLIFLGLFTASRDRSMITTWFLAVLLTVVSVKIRQPNNPYITTPQPTTTNTQTHKE</sequence>
<evidence type="ECO:0000313" key="1">
    <source>
        <dbReference type="EMBL" id="AGR48532.1"/>
    </source>
</evidence>
<dbReference type="Proteomes" id="UP000027000">
    <property type="component" value="Segment"/>
</dbReference>
<dbReference type="KEGG" id="vg:19686296"/>
<evidence type="ECO:0000313" key="2">
    <source>
        <dbReference type="Proteomes" id="UP000027000"/>
    </source>
</evidence>
<dbReference type="EMBL" id="KF356198">
    <property type="protein sequence ID" value="AGR48532.1"/>
    <property type="molecule type" value="Genomic_DNA"/>
</dbReference>
<gene>
    <name evidence="1" type="ORF">A4L_05</name>
</gene>